<dbReference type="EMBL" id="FNEN01000003">
    <property type="protein sequence ID" value="SDI53574.1"/>
    <property type="molecule type" value="Genomic_DNA"/>
</dbReference>
<accession>A0A1G8LCY2</accession>
<feature type="coiled-coil region" evidence="1">
    <location>
        <begin position="33"/>
        <end position="60"/>
    </location>
</feature>
<dbReference type="NCBIfam" id="TIGR02680">
    <property type="entry name" value="TIGR02680 family protein"/>
    <property type="match status" value="1"/>
</dbReference>
<dbReference type="InterPro" id="IPR013496">
    <property type="entry name" value="CHP02680"/>
</dbReference>
<reference evidence="2 3" key="1">
    <citation type="submission" date="2016-10" db="EMBL/GenBank/DDBJ databases">
        <authorList>
            <person name="de Groot N.N."/>
        </authorList>
    </citation>
    <scope>NUCLEOTIDE SEQUENCE [LARGE SCALE GENOMIC DNA]</scope>
    <source>
        <strain evidence="2 3">DSM 21771</strain>
    </source>
</reference>
<feature type="coiled-coil region" evidence="1">
    <location>
        <begin position="339"/>
        <end position="427"/>
    </location>
</feature>
<dbReference type="InterPro" id="IPR027417">
    <property type="entry name" value="P-loop_NTPase"/>
</dbReference>
<dbReference type="AlphaFoldDB" id="A0A1G8LCY2"/>
<name>A0A1G8LCY2_9BACI</name>
<keyword evidence="3" id="KW-1185">Reference proteome</keyword>
<dbReference type="Pfam" id="PF13558">
    <property type="entry name" value="SbcC_Walker_B"/>
    <property type="match status" value="1"/>
</dbReference>
<evidence type="ECO:0000313" key="2">
    <source>
        <dbReference type="EMBL" id="SDI53574.1"/>
    </source>
</evidence>
<evidence type="ECO:0000256" key="1">
    <source>
        <dbReference type="SAM" id="Coils"/>
    </source>
</evidence>
<dbReference type="Gene3D" id="3.40.50.300">
    <property type="entry name" value="P-loop containing nucleotide triphosphate hydrolases"/>
    <property type="match status" value="1"/>
</dbReference>
<proteinExistence type="predicted"/>
<gene>
    <name evidence="2" type="ORF">SAMN04488123_10330</name>
</gene>
<keyword evidence="1" id="KW-0175">Coiled coil</keyword>
<evidence type="ECO:0000313" key="3">
    <source>
        <dbReference type="Proteomes" id="UP000198853"/>
    </source>
</evidence>
<protein>
    <submittedName>
        <fullName evidence="2">TIGR02680 family protein</fullName>
    </submittedName>
</protein>
<feature type="coiled-coil region" evidence="1">
    <location>
        <begin position="213"/>
        <end position="312"/>
    </location>
</feature>
<dbReference type="Proteomes" id="UP000198853">
    <property type="component" value="Unassembled WGS sequence"/>
</dbReference>
<sequence>MIYHLYDNSNYEDVRTPFRALTEQLTSEQKTLVAERQVELGELDKQKAQLEDALNDWKTKKDPEPDTQEATIEARRQLKEKGIAFESLYASVEFLDDVPEDTRIRIESALIDAGLLDALVTETNDLSLIHDRVLVPQPQWMMPTLADYLRPELPAESSLRAETVDDALRSIVVGNEGGEGAVFDLDGSYRLGLLKGHARPLDSVRYVGRTARARYREEQIEQLKQEIANVEVERERVEQKKMASQERIEALEANLQRFPEDNDMRDIWRQLETTRANLSQMNQRVERLVETSKRLDRELRVKKQEVEEKTRDINLQADWNIYRRAKEDMTTYTQGLLTLQRLHDRKQRSGERLLELNERLEELQADVDELKGEYNHEDAELRAIRLNIEQLETQLASAGVKDLRAEIQQVQTRLREVRARLDEKKQDVPAKRVHAENGDKEIRDKERDIAFTTQLRDLWQSTVEKEWKRGFVFGQDGPQSLDELVSETMKQYGTLVKDQNAATFERQLTNQFHEQQTDLMEYRMKDYTVAEDLPEALAAYHAEQEQTLLATWKRKSERRMIELYMRGQFVSPYTVEAFVKEEQERQQDVLNEADKELYEEILFKSVGMKLRSRIRRAETWTQEMNKIMGSRDISSGLTFSIKWKPRTAESEDEMDTRDLVHYLKQDAALLKDEDLERITNHFRSKITRAKQQIQDEGDGETLLQVLKEVLDYRKWFSFKIYFQRTNEPVRELSDNQFYKFSGGEKALAMYIPLLTACYSRYQEASAQAPYIISLDEAFAGVDENNIREMFEVVEQLGFDYIMNSQVLWGDYDTVPSLSIYELLRAKNADFVTTVRYRWNGEKIAMQMPEPVEV</sequence>
<organism evidence="2 3">
    <name type="scientific">Natribacillus halophilus</name>
    <dbReference type="NCBI Taxonomy" id="549003"/>
    <lineage>
        <taxon>Bacteria</taxon>
        <taxon>Bacillati</taxon>
        <taxon>Bacillota</taxon>
        <taxon>Bacilli</taxon>
        <taxon>Bacillales</taxon>
        <taxon>Bacillaceae</taxon>
        <taxon>Natribacillus</taxon>
    </lineage>
</organism>